<dbReference type="EMBL" id="SIRL01000003">
    <property type="protein sequence ID" value="TBN51563.1"/>
    <property type="molecule type" value="Genomic_DNA"/>
</dbReference>
<sequence>MTVQSIGDQARAFAMQAASSRIKTTLATLTAELSSGEVADLGARLGGNTQHLAGIESRLAMLTQLQGNADEAAAQTKAMGDALSAVQGVAEGLGQSLYLEPSLVTDSLMATRSAQAAMDLQAAVGHLNGSVGQRFLFSGVESDTVPLTSADNILAELTSRVTGLTTAADIAQAVSDWFDAPPGSNGFADFAYQGGAGGQQTRIGESTTVTLTTTALSPSIRDSLKGLATAALLDRGALAGDSNEGRKLLRLAGKSLLDNSPALIAEMSRVGYAQQVIASTRTQGDAEAATLQTARNTLREADPFATSTAINDAETRLQTLYSVIGRLSQLKLANYL</sequence>
<keyword evidence="1" id="KW-0282">Flagellum</keyword>
<dbReference type="AlphaFoldDB" id="A0A238W4Q6"/>
<accession>A0A238W4Q6</accession>
<gene>
    <name evidence="2" type="ORF">EYF88_07180</name>
    <name evidence="1" type="ORF">SAMN06265378_103348</name>
</gene>
<dbReference type="OrthoDB" id="7312911at2"/>
<proteinExistence type="predicted"/>
<keyword evidence="1" id="KW-0966">Cell projection</keyword>
<evidence type="ECO:0000313" key="2">
    <source>
        <dbReference type="EMBL" id="TBN51563.1"/>
    </source>
</evidence>
<dbReference type="EMBL" id="FZNM01000003">
    <property type="protein sequence ID" value="SNR41387.1"/>
    <property type="molecule type" value="Genomic_DNA"/>
</dbReference>
<keyword evidence="1" id="KW-0969">Cilium</keyword>
<dbReference type="Proteomes" id="UP000292859">
    <property type="component" value="Unassembled WGS sequence"/>
</dbReference>
<dbReference type="RefSeq" id="WP_089387481.1">
    <property type="nucleotide sequence ID" value="NZ_FZNM01000003.1"/>
</dbReference>
<name>A0A238W4Q6_9RHOB</name>
<reference evidence="3" key="2">
    <citation type="submission" date="2017-06" db="EMBL/GenBank/DDBJ databases">
        <authorList>
            <person name="Varghese N."/>
            <person name="Submissions S."/>
        </authorList>
    </citation>
    <scope>NUCLEOTIDE SEQUENCE [LARGE SCALE GENOMIC DNA]</scope>
    <source>
        <strain evidence="3">DSM 26170</strain>
    </source>
</reference>
<keyword evidence="4" id="KW-1185">Reference proteome</keyword>
<protein>
    <submittedName>
        <fullName evidence="1">Flagellar hook-associated protein 3 FlgL</fullName>
    </submittedName>
</protein>
<reference evidence="2 4" key="3">
    <citation type="submission" date="2019-02" db="EMBL/GenBank/DDBJ databases">
        <authorList>
            <person name="Zhang G."/>
        </authorList>
    </citation>
    <scope>NUCLEOTIDE SEQUENCE [LARGE SCALE GENOMIC DNA]</scope>
    <source>
        <strain evidence="2 4">CMB17</strain>
    </source>
</reference>
<evidence type="ECO:0000313" key="1">
    <source>
        <dbReference type="EMBL" id="SNR41387.1"/>
    </source>
</evidence>
<organism evidence="1 3">
    <name type="scientific">Paracoccus sediminis</name>
    <dbReference type="NCBI Taxonomy" id="1214787"/>
    <lineage>
        <taxon>Bacteria</taxon>
        <taxon>Pseudomonadati</taxon>
        <taxon>Pseudomonadota</taxon>
        <taxon>Alphaproteobacteria</taxon>
        <taxon>Rhodobacterales</taxon>
        <taxon>Paracoccaceae</taxon>
        <taxon>Paracoccus</taxon>
    </lineage>
</organism>
<reference evidence="1" key="1">
    <citation type="submission" date="2017-06" db="EMBL/GenBank/DDBJ databases">
        <authorList>
            <person name="Kim H.J."/>
            <person name="Triplett B.A."/>
        </authorList>
    </citation>
    <scope>NUCLEOTIDE SEQUENCE [LARGE SCALE GENOMIC DNA]</scope>
    <source>
        <strain evidence="1">DSM 26170</strain>
    </source>
</reference>
<evidence type="ECO:0000313" key="3">
    <source>
        <dbReference type="Proteomes" id="UP000198409"/>
    </source>
</evidence>
<dbReference type="SUPFAM" id="SSF64518">
    <property type="entry name" value="Phase 1 flagellin"/>
    <property type="match status" value="1"/>
</dbReference>
<evidence type="ECO:0000313" key="4">
    <source>
        <dbReference type="Proteomes" id="UP000292859"/>
    </source>
</evidence>
<dbReference type="Proteomes" id="UP000198409">
    <property type="component" value="Unassembled WGS sequence"/>
</dbReference>